<dbReference type="AlphaFoldDB" id="A0A9W7L4S7"/>
<evidence type="ECO:0000256" key="3">
    <source>
        <dbReference type="ARBA" id="ARBA00017665"/>
    </source>
</evidence>
<dbReference type="EMBL" id="BRYA01000687">
    <property type="protein sequence ID" value="GMI29733.1"/>
    <property type="molecule type" value="Genomic_DNA"/>
</dbReference>
<evidence type="ECO:0000259" key="9">
    <source>
        <dbReference type="Pfam" id="PF07928"/>
    </source>
</evidence>
<name>A0A9W7L4S7_9STRA</name>
<feature type="compositionally biased region" description="Basic and acidic residues" evidence="8">
    <location>
        <begin position="1"/>
        <end position="14"/>
    </location>
</feature>
<comment type="subcellular location">
    <subcellularLocation>
        <location evidence="1">Golgi apparatus</location>
        <location evidence="1">trans-Golgi network</location>
    </subcellularLocation>
</comment>
<dbReference type="GO" id="GO:0005829">
    <property type="term" value="C:cytosol"/>
    <property type="evidence" value="ECO:0007669"/>
    <property type="project" value="GOC"/>
</dbReference>
<proteinExistence type="inferred from homology"/>
<comment type="similarity">
    <text evidence="2">Belongs to the VPS54 family.</text>
</comment>
<dbReference type="InterPro" id="IPR012501">
    <property type="entry name" value="Vps54_C"/>
</dbReference>
<keyword evidence="5" id="KW-0653">Protein transport</keyword>
<dbReference type="InterPro" id="IPR019515">
    <property type="entry name" value="VPS54_N"/>
</dbReference>
<evidence type="ECO:0000313" key="12">
    <source>
        <dbReference type="Proteomes" id="UP001165065"/>
    </source>
</evidence>
<evidence type="ECO:0000256" key="8">
    <source>
        <dbReference type="SAM" id="MobiDB-lite"/>
    </source>
</evidence>
<feature type="compositionally biased region" description="Basic and acidic residues" evidence="8">
    <location>
        <begin position="127"/>
        <end position="137"/>
    </location>
</feature>
<feature type="region of interest" description="Disordered" evidence="8">
    <location>
        <begin position="1"/>
        <end position="32"/>
    </location>
</feature>
<dbReference type="InterPro" id="IPR039745">
    <property type="entry name" value="Vps54"/>
</dbReference>
<dbReference type="PANTHER" id="PTHR12965:SF0">
    <property type="entry name" value="VACUOLAR PROTEIN SORTING-ASSOCIATED PROTEIN 54"/>
    <property type="match status" value="1"/>
</dbReference>
<dbReference type="GO" id="GO:0000938">
    <property type="term" value="C:GARP complex"/>
    <property type="evidence" value="ECO:0007669"/>
    <property type="project" value="InterPro"/>
</dbReference>
<keyword evidence="7" id="KW-0175">Coiled coil</keyword>
<keyword evidence="4" id="KW-0813">Transport</keyword>
<accession>A0A9W7L4S7</accession>
<evidence type="ECO:0000256" key="6">
    <source>
        <dbReference type="ARBA" id="ARBA00023034"/>
    </source>
</evidence>
<evidence type="ECO:0000256" key="7">
    <source>
        <dbReference type="ARBA" id="ARBA00023054"/>
    </source>
</evidence>
<dbReference type="PANTHER" id="PTHR12965">
    <property type="entry name" value="VACUOLAR PROTEIN SORTING 54"/>
    <property type="match status" value="1"/>
</dbReference>
<keyword evidence="6" id="KW-0333">Golgi apparatus</keyword>
<evidence type="ECO:0000259" key="10">
    <source>
        <dbReference type="Pfam" id="PF10475"/>
    </source>
</evidence>
<protein>
    <recommendedName>
        <fullName evidence="3">Vacuolar protein sorting-associated protein 54</fullName>
    </recommendedName>
</protein>
<organism evidence="11 12">
    <name type="scientific">Triparma columacea</name>
    <dbReference type="NCBI Taxonomy" id="722753"/>
    <lineage>
        <taxon>Eukaryota</taxon>
        <taxon>Sar</taxon>
        <taxon>Stramenopiles</taxon>
        <taxon>Ochrophyta</taxon>
        <taxon>Bolidophyceae</taxon>
        <taxon>Parmales</taxon>
        <taxon>Triparmaceae</taxon>
        <taxon>Triparma</taxon>
    </lineage>
</organism>
<feature type="domain" description="Vacuolar protein sorting-associated protein 54 C-terminal" evidence="9">
    <location>
        <begin position="690"/>
        <end position="819"/>
    </location>
</feature>
<feature type="compositionally biased region" description="Low complexity" evidence="8">
    <location>
        <begin position="176"/>
        <end position="187"/>
    </location>
</feature>
<feature type="domain" description="Vacuolar protein sorting-associated protein 54 N-terminal" evidence="10">
    <location>
        <begin position="207"/>
        <end position="411"/>
    </location>
</feature>
<evidence type="ECO:0000256" key="5">
    <source>
        <dbReference type="ARBA" id="ARBA00022927"/>
    </source>
</evidence>
<reference evidence="12" key="1">
    <citation type="journal article" date="2023" name="Commun. Biol.">
        <title>Genome analysis of Parmales, the sister group of diatoms, reveals the evolutionary specialization of diatoms from phago-mixotrophs to photoautotrophs.</title>
        <authorList>
            <person name="Ban H."/>
            <person name="Sato S."/>
            <person name="Yoshikawa S."/>
            <person name="Yamada K."/>
            <person name="Nakamura Y."/>
            <person name="Ichinomiya M."/>
            <person name="Sato N."/>
            <person name="Blanc-Mathieu R."/>
            <person name="Endo H."/>
            <person name="Kuwata A."/>
            <person name="Ogata H."/>
        </authorList>
    </citation>
    <scope>NUCLEOTIDE SEQUENCE [LARGE SCALE GENOMIC DNA]</scope>
</reference>
<feature type="compositionally biased region" description="Pro residues" evidence="8">
    <location>
        <begin position="158"/>
        <end position="171"/>
    </location>
</feature>
<dbReference type="GO" id="GO:0042147">
    <property type="term" value="P:retrograde transport, endosome to Golgi"/>
    <property type="evidence" value="ECO:0007669"/>
    <property type="project" value="InterPro"/>
</dbReference>
<dbReference type="GO" id="GO:0015031">
    <property type="term" value="P:protein transport"/>
    <property type="evidence" value="ECO:0007669"/>
    <property type="project" value="UniProtKB-KW"/>
</dbReference>
<keyword evidence="12" id="KW-1185">Reference proteome</keyword>
<dbReference type="GO" id="GO:0006896">
    <property type="term" value="P:Golgi to vacuole transport"/>
    <property type="evidence" value="ECO:0007669"/>
    <property type="project" value="TreeGrafter"/>
</dbReference>
<evidence type="ECO:0000256" key="4">
    <source>
        <dbReference type="ARBA" id="ARBA00022448"/>
    </source>
</evidence>
<dbReference type="Gene3D" id="6.10.250.860">
    <property type="match status" value="1"/>
</dbReference>
<sequence>MATPEGREGGKGGRNDALNNGISNDPDEEGADHVAFIPDHNLLSVIHDPSMESPSSAYSYMASYFSSASPQPASFDENTIMSSQRETLPPYLLGLDVSSVEGYVNGCRKLAGDFVRREERRRRLRLQRQEGSNKEGGEGEGVEGGEGQGQGQGEQKAPGPPPLPPPYPPTPDLNRASSLGSTGSGASIQTPEAMVKAFGDIGKALAIIPEPFFDPEFNLADEDVFEMFLVATQQNGEEGDGGGWRVEQMMEQQELLTGYLDLVEVGLLKQIKARSGDFFRETTRFQALKELVGNGCAEVAGMRKQLADIRTRVVDDVMGVPTKHRKRKNLIMVVEKVDAARAVVKGVGKVRGMVEGGSYEEALVELGCLKGMIEKSEVNKLDCLGSTLKNLAEYEKLSASRLCQDFVDGCGCYDRGNVEVNFRLLPKGRVLKETGNLKSVTELYALHLQETIKLTVKTTVAECAVDVNGSTGDSNTTASASTTKSSITSGVTAMSFPQFLSCLEMLFEQILGVLSLSSNVYAFLSTNGIDLPELEGGGAEARGGKTSVTALTSASELAHRSISELLRIRKDAHSLLNLVEIKQLWDACLAFTLELETHAHGVRAWGLRSTLLAQAKGFVERSHEKHMSNLVATLDSEKWGQCNVSGIRQGYLDNLCSGKAVLSKTVAQGAGRGEGEEGNIVNEANIEGVRFKVVWSCLLLVEMLMSNLAAAAHFQSLASDVVGKVCELLRLFNSRTTQLVLGAGAIHSAAKLKSINAKHLALVSQCLGLVSSLLPHIRAALMAQLPRKQHALLGDLDKIKQDFNEHAEKILAKFVNIVATIVETSLAPTIMTFSFDEEVGKGTSPFLDGIVKNVSKLHAVLLGLLPQEQLQDVFSRVFNYLDTKIPELFRVANDWSLDYKAKAKAKGKGGQPPLFFYPKTDEGKDKMVKEVGVLMKELVELEMVGGGGFPGLETRIKEVIGGRSEP</sequence>
<evidence type="ECO:0000256" key="1">
    <source>
        <dbReference type="ARBA" id="ARBA00004601"/>
    </source>
</evidence>
<dbReference type="Pfam" id="PF10475">
    <property type="entry name" value="Vps54_N"/>
    <property type="match status" value="1"/>
</dbReference>
<dbReference type="Pfam" id="PF07928">
    <property type="entry name" value="Vps54"/>
    <property type="match status" value="1"/>
</dbReference>
<dbReference type="OrthoDB" id="10259024at2759"/>
<evidence type="ECO:0000313" key="11">
    <source>
        <dbReference type="EMBL" id="GMI29733.1"/>
    </source>
</evidence>
<gene>
    <name evidence="11" type="ORF">TrCOL_g8963</name>
</gene>
<dbReference type="Proteomes" id="UP001165065">
    <property type="component" value="Unassembled WGS sequence"/>
</dbReference>
<dbReference type="GO" id="GO:0019905">
    <property type="term" value="F:syntaxin binding"/>
    <property type="evidence" value="ECO:0007669"/>
    <property type="project" value="TreeGrafter"/>
</dbReference>
<evidence type="ECO:0000256" key="2">
    <source>
        <dbReference type="ARBA" id="ARBA00009150"/>
    </source>
</evidence>
<feature type="region of interest" description="Disordered" evidence="8">
    <location>
        <begin position="125"/>
        <end position="188"/>
    </location>
</feature>
<comment type="caution">
    <text evidence="11">The sequence shown here is derived from an EMBL/GenBank/DDBJ whole genome shotgun (WGS) entry which is preliminary data.</text>
</comment>